<feature type="region of interest" description="Disordered" evidence="4">
    <location>
        <begin position="1"/>
        <end position="124"/>
    </location>
</feature>
<proteinExistence type="predicted"/>
<feature type="DNA-binding region" description="HMG box" evidence="3">
    <location>
        <begin position="122"/>
        <end position="201"/>
    </location>
</feature>
<keyword evidence="1 3" id="KW-0238">DNA-binding</keyword>
<dbReference type="PANTHER" id="PTHR10270:SF161">
    <property type="entry name" value="SEX-DETERMINING REGION Y PROTEIN"/>
    <property type="match status" value="1"/>
</dbReference>
<gene>
    <name evidence="6" type="ORF">PsYK624_014500</name>
</gene>
<dbReference type="InterPro" id="IPR009071">
    <property type="entry name" value="HMG_box_dom"/>
</dbReference>
<dbReference type="PROSITE" id="PS50118">
    <property type="entry name" value="HMG_BOX_2"/>
    <property type="match status" value="1"/>
</dbReference>
<keyword evidence="3" id="KW-0539">Nucleus</keyword>
<dbReference type="AlphaFoldDB" id="A0A9P3FZB1"/>
<name>A0A9P3FZB1_9APHY</name>
<feature type="compositionally biased region" description="Polar residues" evidence="4">
    <location>
        <begin position="75"/>
        <end position="87"/>
    </location>
</feature>
<dbReference type="GO" id="GO:0001228">
    <property type="term" value="F:DNA-binding transcription activator activity, RNA polymerase II-specific"/>
    <property type="evidence" value="ECO:0007669"/>
    <property type="project" value="TreeGrafter"/>
</dbReference>
<keyword evidence="2" id="KW-0804">Transcription</keyword>
<feature type="compositionally biased region" description="Basic and acidic residues" evidence="4">
    <location>
        <begin position="1"/>
        <end position="10"/>
    </location>
</feature>
<dbReference type="EMBL" id="BPQB01000002">
    <property type="protein sequence ID" value="GJE85371.1"/>
    <property type="molecule type" value="Genomic_DNA"/>
</dbReference>
<dbReference type="GO" id="GO:0030154">
    <property type="term" value="P:cell differentiation"/>
    <property type="evidence" value="ECO:0007669"/>
    <property type="project" value="TreeGrafter"/>
</dbReference>
<sequence length="522" mass="56746">MPALRTRDTASRTLEVTTATDEPLTPTVAILSPTPRAFTFPQHDPPTLASPSSSPFEPDLKSSRSTPPPQRAFSPASSLGSETSSMFSTPSTATSSQASHRRRRSTVSDNERRPKKGDEDYVKRPENAFILFRRKCCEDRNAAQDDGDAANAAPVKKQRQADLSKAISQQWKGLAPEERQYWEDLAKAKKKQHEEMYPNYVYRPQRVKKTKKGKGRRDDEGEPGISFVMPVPSPPRSLSRGANISQGRRACSAPTPPPAFQTIQLPTVFMPSCPPSPTGIPRISRRASYVPPPTDADPSTHFEYMPQDAVLPPCFQGAQYNPMQRFDAYQPFQFDNQNPFGSKATGVPLQSLSIPRDPQQYSDLVSPAESVASGIFSPADTIASSLSSASSHCGPFLPAEGLSMGPLSLNQHVHQPPPDCVPENVEDDGLTAELGYGGYSWSTQALWPDPSEVIGADDFDLGAIPPIQMGTTLPDQPAGYDADDAQYASFPEQAYPEPGSDHDPFACMFTNYPGGNGGGVAW</sequence>
<dbReference type="Proteomes" id="UP000703269">
    <property type="component" value="Unassembled WGS sequence"/>
</dbReference>
<dbReference type="SUPFAM" id="SSF47095">
    <property type="entry name" value="HMG-box"/>
    <property type="match status" value="1"/>
</dbReference>
<evidence type="ECO:0000256" key="3">
    <source>
        <dbReference type="PROSITE-ProRule" id="PRU00267"/>
    </source>
</evidence>
<dbReference type="SMART" id="SM00398">
    <property type="entry name" value="HMG"/>
    <property type="match status" value="1"/>
</dbReference>
<accession>A0A9P3FZB1</accession>
<evidence type="ECO:0000313" key="7">
    <source>
        <dbReference type="Proteomes" id="UP000703269"/>
    </source>
</evidence>
<reference evidence="6 7" key="1">
    <citation type="submission" date="2021-08" db="EMBL/GenBank/DDBJ databases">
        <title>Draft Genome Sequence of Phanerochaete sordida strain YK-624.</title>
        <authorList>
            <person name="Mori T."/>
            <person name="Dohra H."/>
            <person name="Suzuki T."/>
            <person name="Kawagishi H."/>
            <person name="Hirai H."/>
        </authorList>
    </citation>
    <scope>NUCLEOTIDE SEQUENCE [LARGE SCALE GENOMIC DNA]</scope>
    <source>
        <strain evidence="6 7">YK-624</strain>
    </source>
</reference>
<dbReference type="OrthoDB" id="6247875at2759"/>
<dbReference type="Pfam" id="PF00505">
    <property type="entry name" value="HMG_box"/>
    <property type="match status" value="1"/>
</dbReference>
<feature type="region of interest" description="Disordered" evidence="4">
    <location>
        <begin position="208"/>
        <end position="256"/>
    </location>
</feature>
<evidence type="ECO:0000259" key="5">
    <source>
        <dbReference type="PROSITE" id="PS50118"/>
    </source>
</evidence>
<dbReference type="Gene3D" id="1.10.30.10">
    <property type="entry name" value="High mobility group box domain"/>
    <property type="match status" value="1"/>
</dbReference>
<dbReference type="CDD" id="cd01389">
    <property type="entry name" value="HMG-box_ROX1-like"/>
    <property type="match status" value="1"/>
</dbReference>
<keyword evidence="7" id="KW-1185">Reference proteome</keyword>
<dbReference type="PANTHER" id="PTHR10270">
    <property type="entry name" value="SOX TRANSCRIPTION FACTOR"/>
    <property type="match status" value="1"/>
</dbReference>
<feature type="compositionally biased region" description="Polar residues" evidence="4">
    <location>
        <begin position="11"/>
        <end position="20"/>
    </location>
</feature>
<dbReference type="InterPro" id="IPR050140">
    <property type="entry name" value="SRY-related_HMG-box_TF-like"/>
</dbReference>
<protein>
    <submittedName>
        <fullName evidence="6">HMG domain-containing protein</fullName>
    </submittedName>
</protein>
<dbReference type="InterPro" id="IPR036910">
    <property type="entry name" value="HMG_box_dom_sf"/>
</dbReference>
<dbReference type="GO" id="GO:0000122">
    <property type="term" value="P:negative regulation of transcription by RNA polymerase II"/>
    <property type="evidence" value="ECO:0007669"/>
    <property type="project" value="TreeGrafter"/>
</dbReference>
<feature type="compositionally biased region" description="Low complexity" evidence="4">
    <location>
        <begin position="88"/>
        <end position="98"/>
    </location>
</feature>
<evidence type="ECO:0000256" key="2">
    <source>
        <dbReference type="ARBA" id="ARBA00023163"/>
    </source>
</evidence>
<organism evidence="6 7">
    <name type="scientific">Phanerochaete sordida</name>
    <dbReference type="NCBI Taxonomy" id="48140"/>
    <lineage>
        <taxon>Eukaryota</taxon>
        <taxon>Fungi</taxon>
        <taxon>Dikarya</taxon>
        <taxon>Basidiomycota</taxon>
        <taxon>Agaricomycotina</taxon>
        <taxon>Agaricomycetes</taxon>
        <taxon>Polyporales</taxon>
        <taxon>Phanerochaetaceae</taxon>
        <taxon>Phanerochaete</taxon>
    </lineage>
</organism>
<evidence type="ECO:0000313" key="6">
    <source>
        <dbReference type="EMBL" id="GJE85371.1"/>
    </source>
</evidence>
<evidence type="ECO:0000256" key="4">
    <source>
        <dbReference type="SAM" id="MobiDB-lite"/>
    </source>
</evidence>
<feature type="domain" description="HMG box" evidence="5">
    <location>
        <begin position="122"/>
        <end position="201"/>
    </location>
</feature>
<feature type="compositionally biased region" description="Basic and acidic residues" evidence="4">
    <location>
        <begin position="109"/>
        <end position="124"/>
    </location>
</feature>
<dbReference type="GO" id="GO:0005634">
    <property type="term" value="C:nucleus"/>
    <property type="evidence" value="ECO:0007669"/>
    <property type="project" value="UniProtKB-UniRule"/>
</dbReference>
<evidence type="ECO:0000256" key="1">
    <source>
        <dbReference type="ARBA" id="ARBA00023125"/>
    </source>
</evidence>
<comment type="caution">
    <text evidence="6">The sequence shown here is derived from an EMBL/GenBank/DDBJ whole genome shotgun (WGS) entry which is preliminary data.</text>
</comment>
<dbReference type="GO" id="GO:0000978">
    <property type="term" value="F:RNA polymerase II cis-regulatory region sequence-specific DNA binding"/>
    <property type="evidence" value="ECO:0007669"/>
    <property type="project" value="TreeGrafter"/>
</dbReference>